<reference evidence="1 2" key="1">
    <citation type="submission" date="2019-08" db="EMBL/GenBank/DDBJ databases">
        <title>Selenomonas sp. mPRGC5 and Selenomonas sp. mPRGC8 isolated from ruminal fluid of dairy goat (Capra hircus).</title>
        <authorList>
            <person name="Poothong S."/>
            <person name="Nuengjamnong C."/>
            <person name="Tanasupawat S."/>
        </authorList>
    </citation>
    <scope>NUCLEOTIDE SEQUENCE [LARGE SCALE GENOMIC DNA]</scope>
    <source>
        <strain evidence="2">mPRGC8</strain>
    </source>
</reference>
<protein>
    <submittedName>
        <fullName evidence="1">DNA alkylation repair protein</fullName>
    </submittedName>
</protein>
<comment type="caution">
    <text evidence="1">The sequence shown here is derived from an EMBL/GenBank/DDBJ whole genome shotgun (WGS) entry which is preliminary data.</text>
</comment>
<keyword evidence="2" id="KW-1185">Reference proteome</keyword>
<dbReference type="RefSeq" id="WP_149188373.1">
    <property type="nucleotide sequence ID" value="NZ_VTOZ01000003.1"/>
</dbReference>
<sequence>MTRTKIQEKLFALQDEGYQAFSAKLIPTVAPAKIIGVRTPALRQLAKETMAAGEAAGFLEALPHLYHEENQLHAFILSAEKDFDRCLAYVDAFLPYVDNWATCDQMSPKVFSKHRPELLLQIKRWLAAEDTYAVRFAIGMLMAHFLDEDFDRSYLAMTAQIRSEEYYVNMMIAWYFATALAKQYEAALPFIEDRRLALWTHNKAIQKACESRRVSAVHKKHLRTLKIKTF</sequence>
<dbReference type="PANTHER" id="PTHR34070">
    <property type="entry name" value="ARMADILLO-TYPE FOLD"/>
    <property type="match status" value="1"/>
</dbReference>
<proteinExistence type="predicted"/>
<evidence type="ECO:0000313" key="1">
    <source>
        <dbReference type="EMBL" id="TYZ30532.1"/>
    </source>
</evidence>
<dbReference type="SUPFAM" id="SSF48371">
    <property type="entry name" value="ARM repeat"/>
    <property type="match status" value="1"/>
</dbReference>
<dbReference type="AlphaFoldDB" id="A0A5D6WT58"/>
<organism evidence="1 2">
    <name type="scientific">Selenomonas caprae</name>
    <dbReference type="NCBI Taxonomy" id="2606905"/>
    <lineage>
        <taxon>Bacteria</taxon>
        <taxon>Bacillati</taxon>
        <taxon>Bacillota</taxon>
        <taxon>Negativicutes</taxon>
        <taxon>Selenomonadales</taxon>
        <taxon>Selenomonadaceae</taxon>
        <taxon>Selenomonas</taxon>
    </lineage>
</organism>
<gene>
    <name evidence="1" type="ORF">FZ041_02355</name>
</gene>
<dbReference type="Gene3D" id="1.25.10.90">
    <property type="match status" value="1"/>
</dbReference>
<dbReference type="Proteomes" id="UP000322783">
    <property type="component" value="Unassembled WGS sequence"/>
</dbReference>
<name>A0A5D6WT58_9FIRM</name>
<dbReference type="EMBL" id="VTOZ01000003">
    <property type="protein sequence ID" value="TYZ30532.1"/>
    <property type="molecule type" value="Genomic_DNA"/>
</dbReference>
<accession>A0A5D6WT58</accession>
<evidence type="ECO:0000313" key="2">
    <source>
        <dbReference type="Proteomes" id="UP000322783"/>
    </source>
</evidence>
<dbReference type="InterPro" id="IPR016024">
    <property type="entry name" value="ARM-type_fold"/>
</dbReference>
<dbReference type="PANTHER" id="PTHR34070:SF1">
    <property type="entry name" value="DNA ALKYLATION REPAIR PROTEIN"/>
    <property type="match status" value="1"/>
</dbReference>
<dbReference type="Pfam" id="PF08713">
    <property type="entry name" value="DNA_alkylation"/>
    <property type="match status" value="1"/>
</dbReference>
<dbReference type="CDD" id="cd06561">
    <property type="entry name" value="AlkD_like"/>
    <property type="match status" value="1"/>
</dbReference>
<dbReference type="InterPro" id="IPR014825">
    <property type="entry name" value="DNA_alkylation"/>
</dbReference>